<dbReference type="PROSITE" id="PS51301">
    <property type="entry name" value="KILA_N"/>
    <property type="match status" value="1"/>
</dbReference>
<name>A0ABT5UGT2_9GAMM</name>
<dbReference type="EMBL" id="JAPMOU010000062">
    <property type="protein sequence ID" value="MDE1465420.1"/>
    <property type="molecule type" value="Genomic_DNA"/>
</dbReference>
<dbReference type="SMART" id="SM01252">
    <property type="entry name" value="KilA-N"/>
    <property type="match status" value="1"/>
</dbReference>
<reference evidence="2 3" key="1">
    <citation type="submission" date="2022-11" db="EMBL/GenBank/DDBJ databases">
        <title>Spartinivicinus poritis sp. nov., isolated from scleractinian coral Porites lutea.</title>
        <authorList>
            <person name="Zhang G."/>
            <person name="Cai L."/>
            <person name="Wei Q."/>
        </authorList>
    </citation>
    <scope>NUCLEOTIDE SEQUENCE [LARGE SCALE GENOMIC DNA]</scope>
    <source>
        <strain evidence="2 3">A2-2</strain>
    </source>
</reference>
<keyword evidence="3" id="KW-1185">Reference proteome</keyword>
<accession>A0ABT5UGT2</accession>
<evidence type="ECO:0000313" key="2">
    <source>
        <dbReference type="EMBL" id="MDE1465420.1"/>
    </source>
</evidence>
<proteinExistence type="predicted"/>
<feature type="domain" description="KilA-N" evidence="1">
    <location>
        <begin position="1"/>
        <end position="114"/>
    </location>
</feature>
<dbReference type="Pfam" id="PF04383">
    <property type="entry name" value="KilA-N"/>
    <property type="match status" value="1"/>
</dbReference>
<dbReference type="InterPro" id="IPR017880">
    <property type="entry name" value="KilA_N"/>
</dbReference>
<evidence type="ECO:0000313" key="3">
    <source>
        <dbReference type="Proteomes" id="UP001528823"/>
    </source>
</evidence>
<dbReference type="RefSeq" id="WP_274691728.1">
    <property type="nucleotide sequence ID" value="NZ_JAPMOU010000062.1"/>
</dbReference>
<sequence length="210" mass="23611">MTENTLAVSVPIIIEDVNIKQDEYGRFCLNDLHKAAGGQEKHKPTRWVRNQQTQEIVEKLSRDQIWSQVDKSPIQSVNGGNNPGTYVCKELVYSYAMWINADFHIKVVQTFDALVTGQIKTNQSALPNITNPAEAARAWADEYDGRLLAEQKVTELQPKADFVDEYVDAKGNMTLKAATQLVVQKLNSFNSRSLSVEVTTECTGRLTIRH</sequence>
<protein>
    <submittedName>
        <fullName evidence="2">KilA-N domain-containing protein</fullName>
    </submittedName>
</protein>
<evidence type="ECO:0000259" key="1">
    <source>
        <dbReference type="PROSITE" id="PS51301"/>
    </source>
</evidence>
<dbReference type="Proteomes" id="UP001528823">
    <property type="component" value="Unassembled WGS sequence"/>
</dbReference>
<organism evidence="2 3">
    <name type="scientific">Spartinivicinus poritis</name>
    <dbReference type="NCBI Taxonomy" id="2994640"/>
    <lineage>
        <taxon>Bacteria</taxon>
        <taxon>Pseudomonadati</taxon>
        <taxon>Pseudomonadota</taxon>
        <taxon>Gammaproteobacteria</taxon>
        <taxon>Oceanospirillales</taxon>
        <taxon>Zooshikellaceae</taxon>
        <taxon>Spartinivicinus</taxon>
    </lineage>
</organism>
<comment type="caution">
    <text evidence="2">The sequence shown here is derived from an EMBL/GenBank/DDBJ whole genome shotgun (WGS) entry which is preliminary data.</text>
</comment>
<gene>
    <name evidence="2" type="ORF">ORQ98_25985</name>
</gene>
<dbReference type="InterPro" id="IPR018004">
    <property type="entry name" value="KilA/APSES_HTH"/>
</dbReference>